<dbReference type="Gene3D" id="3.90.226.10">
    <property type="entry name" value="2-enoyl-CoA Hydratase, Chain A, domain 1"/>
    <property type="match status" value="1"/>
</dbReference>
<name>A0A6A5S0E4_9PLEO</name>
<dbReference type="Pfam" id="PF03572">
    <property type="entry name" value="Peptidase_S41"/>
    <property type="match status" value="1"/>
</dbReference>
<dbReference type="InterPro" id="IPR005151">
    <property type="entry name" value="Tail-specific_protease"/>
</dbReference>
<keyword evidence="1" id="KW-0732">Signal</keyword>
<proteinExistence type="predicted"/>
<dbReference type="RefSeq" id="XP_033454389.1">
    <property type="nucleotide sequence ID" value="XM_033590601.1"/>
</dbReference>
<evidence type="ECO:0000256" key="1">
    <source>
        <dbReference type="SAM" id="SignalP"/>
    </source>
</evidence>
<sequence>MVRFTTAAAGLSLASVALSSPLQGQLYARQNASSPCAQVSASAVAQKSVATPTVAAELAYECITSVPFNQTAALALVDGVVPYFKWQSNTAFLKDPPAEYAEKVQPAVDIWGELEEIRGKVVDGKYENEFEFGFELYTLLQSTHDGHFVYVPDVVGTVFNFARPVPLVSVSADGKELPKAYVYADVLAESFGNATFISSPITKINGEDAETYLENWAQYGSLQDRDALYNNVFYELATVSLGPSGSGIGTFAGSGRGRWVYPGATTELEFENGTSTSFQNYAKVLIPFDGINDGEALYKIWFTGNQPTAATPTPTASSNVTSSAVSSATASATVAPIPAPGYPPPVVREANNLIGGYFLEDDYSDVAVLSVPSFVGINAQKGFQDTAAKFLAAAKAAGKKKLVVDVSANGGGTILLGYDLYKLLFPNDIDHAASDRFRAFESTDLLGQKFSQVAKGLPRQLVTEEQNETLFELTDTVVSSLFNYQSDVSANGTNFVDWADKFGPLVHEKGDNFSDLIRWNLSDVLTPLNSGGIYVHGYGPLNNYTQQPFAAEDVVVVTDGYCASTCTIFSELMRQRAGVKYVSLGGRPREGITQAVGGVKGTNNLGWTYIQALVQYTVNNLTDSTEAAKLNSTELGEYWSDTVFDRLAIGSAVNINFRDGIRDGDETETPLQFVYEPSDCRILYTKQMTVDVTAIWKAVADTTWGGKSHCVAGDLGGYPTGSKLAKRELSVHEKALSRRMHQWRRELREQDYPLDVFTNLHEAKLGGDGIMLP</sequence>
<dbReference type="PANTHER" id="PTHR37049:SF4">
    <property type="entry name" value="RHODANESE DOMAIN-CONTAINING PROTEIN"/>
    <property type="match status" value="1"/>
</dbReference>
<dbReference type="InterPro" id="IPR056186">
    <property type="entry name" value="PDZ_CPAF-rel"/>
</dbReference>
<dbReference type="EMBL" id="ML978956">
    <property type="protein sequence ID" value="KAF1934141.1"/>
    <property type="molecule type" value="Genomic_DNA"/>
</dbReference>
<evidence type="ECO:0000259" key="2">
    <source>
        <dbReference type="Pfam" id="PF03572"/>
    </source>
</evidence>
<evidence type="ECO:0000313" key="4">
    <source>
        <dbReference type="EMBL" id="KAF1934141.1"/>
    </source>
</evidence>
<feature type="domain" description="Tail specific protease" evidence="2">
    <location>
        <begin position="365"/>
        <end position="578"/>
    </location>
</feature>
<feature type="chain" id="PRO_5025659683" evidence="1">
    <location>
        <begin position="20"/>
        <end position="773"/>
    </location>
</feature>
<dbReference type="OrthoDB" id="27214at2759"/>
<dbReference type="SUPFAM" id="SSF52096">
    <property type="entry name" value="ClpP/crotonase"/>
    <property type="match status" value="1"/>
</dbReference>
<keyword evidence="5" id="KW-1185">Reference proteome</keyword>
<dbReference type="PANTHER" id="PTHR37049">
    <property type="entry name" value="PEPTIDASE S41 FAMILY PROTEIN"/>
    <property type="match status" value="1"/>
</dbReference>
<dbReference type="Proteomes" id="UP000800082">
    <property type="component" value="Unassembled WGS sequence"/>
</dbReference>
<dbReference type="GeneID" id="54348269"/>
<dbReference type="GO" id="GO:0006508">
    <property type="term" value="P:proteolysis"/>
    <property type="evidence" value="ECO:0007669"/>
    <property type="project" value="InterPro"/>
</dbReference>
<organism evidence="4 5">
    <name type="scientific">Didymella exigua CBS 183.55</name>
    <dbReference type="NCBI Taxonomy" id="1150837"/>
    <lineage>
        <taxon>Eukaryota</taxon>
        <taxon>Fungi</taxon>
        <taxon>Dikarya</taxon>
        <taxon>Ascomycota</taxon>
        <taxon>Pezizomycotina</taxon>
        <taxon>Dothideomycetes</taxon>
        <taxon>Pleosporomycetidae</taxon>
        <taxon>Pleosporales</taxon>
        <taxon>Pleosporineae</taxon>
        <taxon>Didymellaceae</taxon>
        <taxon>Didymella</taxon>
    </lineage>
</organism>
<dbReference type="InterPro" id="IPR052766">
    <property type="entry name" value="S41A_metabolite_peptidase"/>
</dbReference>
<accession>A0A6A5S0E4</accession>
<feature type="domain" description="CPAF-like PDZ" evidence="3">
    <location>
        <begin position="160"/>
        <end position="288"/>
    </location>
</feature>
<dbReference type="InterPro" id="IPR029045">
    <property type="entry name" value="ClpP/crotonase-like_dom_sf"/>
</dbReference>
<evidence type="ECO:0000259" key="3">
    <source>
        <dbReference type="Pfam" id="PF23658"/>
    </source>
</evidence>
<dbReference type="Pfam" id="PF23658">
    <property type="entry name" value="PDZ_CPAF_rel"/>
    <property type="match status" value="1"/>
</dbReference>
<protein>
    <submittedName>
        <fullName evidence="4">Uncharacterized protein</fullName>
    </submittedName>
</protein>
<dbReference type="AlphaFoldDB" id="A0A6A5S0E4"/>
<gene>
    <name evidence="4" type="ORF">M421DRAFT_415188</name>
</gene>
<dbReference type="GO" id="GO:0008236">
    <property type="term" value="F:serine-type peptidase activity"/>
    <property type="evidence" value="ECO:0007669"/>
    <property type="project" value="InterPro"/>
</dbReference>
<evidence type="ECO:0000313" key="5">
    <source>
        <dbReference type="Proteomes" id="UP000800082"/>
    </source>
</evidence>
<reference evidence="4" key="1">
    <citation type="journal article" date="2020" name="Stud. Mycol.">
        <title>101 Dothideomycetes genomes: a test case for predicting lifestyles and emergence of pathogens.</title>
        <authorList>
            <person name="Haridas S."/>
            <person name="Albert R."/>
            <person name="Binder M."/>
            <person name="Bloem J."/>
            <person name="Labutti K."/>
            <person name="Salamov A."/>
            <person name="Andreopoulos B."/>
            <person name="Baker S."/>
            <person name="Barry K."/>
            <person name="Bills G."/>
            <person name="Bluhm B."/>
            <person name="Cannon C."/>
            <person name="Castanera R."/>
            <person name="Culley D."/>
            <person name="Daum C."/>
            <person name="Ezra D."/>
            <person name="Gonzalez J."/>
            <person name="Henrissat B."/>
            <person name="Kuo A."/>
            <person name="Liang C."/>
            <person name="Lipzen A."/>
            <person name="Lutzoni F."/>
            <person name="Magnuson J."/>
            <person name="Mondo S."/>
            <person name="Nolan M."/>
            <person name="Ohm R."/>
            <person name="Pangilinan J."/>
            <person name="Park H.-J."/>
            <person name="Ramirez L."/>
            <person name="Alfaro M."/>
            <person name="Sun H."/>
            <person name="Tritt A."/>
            <person name="Yoshinaga Y."/>
            <person name="Zwiers L.-H."/>
            <person name="Turgeon B."/>
            <person name="Goodwin S."/>
            <person name="Spatafora J."/>
            <person name="Crous P."/>
            <person name="Grigoriev I."/>
        </authorList>
    </citation>
    <scope>NUCLEOTIDE SEQUENCE</scope>
    <source>
        <strain evidence="4">CBS 183.55</strain>
    </source>
</reference>
<feature type="signal peptide" evidence="1">
    <location>
        <begin position="1"/>
        <end position="19"/>
    </location>
</feature>